<dbReference type="SMART" id="SM00736">
    <property type="entry name" value="CADG"/>
    <property type="match status" value="1"/>
</dbReference>
<reference evidence="3 4" key="1">
    <citation type="submission" date="2017-04" db="EMBL/GenBank/DDBJ databases">
        <authorList>
            <person name="Afonso C.L."/>
            <person name="Miller P.J."/>
            <person name="Scott M.A."/>
            <person name="Spackman E."/>
            <person name="Goraichik I."/>
            <person name="Dimitrov K.M."/>
            <person name="Suarez D.L."/>
            <person name="Swayne D.E."/>
        </authorList>
    </citation>
    <scope>NUCLEOTIDE SEQUENCE [LARGE SCALE GENOMIC DNA]</scope>
    <source>
        <strain evidence="3 4">CGMCC 1.10972</strain>
    </source>
</reference>
<proteinExistence type="predicted"/>
<dbReference type="Proteomes" id="UP000192656">
    <property type="component" value="Unassembled WGS sequence"/>
</dbReference>
<feature type="domain" description="Dystroglycan-type cadherin-like" evidence="2">
    <location>
        <begin position="215"/>
        <end position="314"/>
    </location>
</feature>
<dbReference type="Pfam" id="PF17963">
    <property type="entry name" value="Big_9"/>
    <property type="match status" value="1"/>
</dbReference>
<feature type="compositionally biased region" description="Gly residues" evidence="1">
    <location>
        <begin position="196"/>
        <end position="208"/>
    </location>
</feature>
<dbReference type="GO" id="GO:0016020">
    <property type="term" value="C:membrane"/>
    <property type="evidence" value="ECO:0007669"/>
    <property type="project" value="InterPro"/>
</dbReference>
<dbReference type="Pfam" id="PF13946">
    <property type="entry name" value="DUF4214"/>
    <property type="match status" value="2"/>
</dbReference>
<dbReference type="AlphaFoldDB" id="A0A1W2D4B3"/>
<dbReference type="InterPro" id="IPR010221">
    <property type="entry name" value="VCBS_dom"/>
</dbReference>
<dbReference type="Gene3D" id="1.10.3130.20">
    <property type="entry name" value="Phycobilisome linker domain"/>
    <property type="match status" value="1"/>
</dbReference>
<evidence type="ECO:0000313" key="3">
    <source>
        <dbReference type="EMBL" id="SMC92330.1"/>
    </source>
</evidence>
<sequence>METDFVAGVYQRLLLRDPTSAELDAGVEMISRNGEATFEASIADTDAAVELQTIVLPIIGLYQAFLERTPEPAGLEFWTAAIQSGSLTFRDLIESFVTTSEFAEVNPGIGANPTNEDLVNLFYTNILGRVPDDAGYQFWLSALQSGSIQAGNFTSTFIGSTEVQGDIGAALRAYYADVQDGRIDEPGSADSLRTNGSGGGGNVIGGGQPVNHPPVAGAEVPDQTANEDDEFTFKLPDDAFTDADREVLSLKASLADGSALPAWLSFDADTGVFAGIPSNDDVGSLEIVITASDPHGASASQIVNFTVANTNDPAAISGEMSGAVTEDGVLVAGGILTIADPDVGEDEFQSIENLVATYGAFSVASDGIWTYSLANDDAVVQSLNTGQVVEDSIDVVSKDGTATEKLVVRIAGANDDPIAVSDTAMTDEDTAITINVLDNDTDPDSNDTLSLIGAQITNNGQGTVSVTSEGKILYDPGTAYSTLEVGETAEVEITYSVSDEHGGLASAILNVTVAGVADPLLGKTVTYEYLYPNSSTIYYGVTRDFIVSSGNIEIGNNALGNGAEYYKIDFKGHSFDVIFDYALGWNPDAEFNGFHIYDKYDQIDSFKKVDVIGKYEGLIGVIVEEDNIYVNWKGAYFEENSTVSFNIGF</sequence>
<organism evidence="3 4">
    <name type="scientific">Fulvimarina manganoxydans</name>
    <dbReference type="NCBI Taxonomy" id="937218"/>
    <lineage>
        <taxon>Bacteria</taxon>
        <taxon>Pseudomonadati</taxon>
        <taxon>Pseudomonadota</taxon>
        <taxon>Alphaproteobacteria</taxon>
        <taxon>Hyphomicrobiales</taxon>
        <taxon>Aurantimonadaceae</taxon>
        <taxon>Fulvimarina</taxon>
    </lineage>
</organism>
<dbReference type="NCBIfam" id="TIGR01965">
    <property type="entry name" value="VCBS_repeat"/>
    <property type="match status" value="2"/>
</dbReference>
<dbReference type="GO" id="GO:0005509">
    <property type="term" value="F:calcium ion binding"/>
    <property type="evidence" value="ECO:0007669"/>
    <property type="project" value="InterPro"/>
</dbReference>
<name>A0A1W2D4B3_9HYPH</name>
<dbReference type="Pfam" id="PF05345">
    <property type="entry name" value="He_PIG"/>
    <property type="match status" value="1"/>
</dbReference>
<dbReference type="EMBL" id="FWXR01000012">
    <property type="protein sequence ID" value="SMC92330.1"/>
    <property type="molecule type" value="Genomic_DNA"/>
</dbReference>
<evidence type="ECO:0000313" key="4">
    <source>
        <dbReference type="Proteomes" id="UP000192656"/>
    </source>
</evidence>
<gene>
    <name evidence="3" type="ORF">SAMN06297251_112124</name>
</gene>
<dbReference type="InterPro" id="IPR013783">
    <property type="entry name" value="Ig-like_fold"/>
</dbReference>
<dbReference type="Gene3D" id="2.60.40.10">
    <property type="entry name" value="Immunoglobulins"/>
    <property type="match status" value="1"/>
</dbReference>
<dbReference type="InterPro" id="IPR038255">
    <property type="entry name" value="PBS_linker_sf"/>
</dbReference>
<dbReference type="InterPro" id="IPR025282">
    <property type="entry name" value="DUF4214"/>
</dbReference>
<dbReference type="InterPro" id="IPR015919">
    <property type="entry name" value="Cadherin-like_sf"/>
</dbReference>
<evidence type="ECO:0000259" key="2">
    <source>
        <dbReference type="SMART" id="SM00736"/>
    </source>
</evidence>
<evidence type="ECO:0000256" key="1">
    <source>
        <dbReference type="SAM" id="MobiDB-lite"/>
    </source>
</evidence>
<feature type="region of interest" description="Disordered" evidence="1">
    <location>
        <begin position="184"/>
        <end position="224"/>
    </location>
</feature>
<protein>
    <submittedName>
        <fullName evidence="3">VCBS repeat-containing protein</fullName>
    </submittedName>
</protein>
<dbReference type="RefSeq" id="WP_170923299.1">
    <property type="nucleotide sequence ID" value="NZ_FWXR01000012.1"/>
</dbReference>
<dbReference type="InterPro" id="IPR006644">
    <property type="entry name" value="Cadg"/>
</dbReference>
<accession>A0A1W2D4B3</accession>
<dbReference type="SUPFAM" id="SSF49313">
    <property type="entry name" value="Cadherin-like"/>
    <property type="match status" value="1"/>
</dbReference>
<dbReference type="STRING" id="937218.SAMN06297251_112124"/>
<keyword evidence="4" id="KW-1185">Reference proteome</keyword>